<dbReference type="SUPFAM" id="SSF51445">
    <property type="entry name" value="(Trans)glycosidases"/>
    <property type="match status" value="1"/>
</dbReference>
<dbReference type="SUPFAM" id="SSF49785">
    <property type="entry name" value="Galactose-binding domain-like"/>
    <property type="match status" value="2"/>
</dbReference>
<dbReference type="AlphaFoldDB" id="A0A3N3DRH0"/>
<evidence type="ECO:0000259" key="2">
    <source>
        <dbReference type="Pfam" id="PF01120"/>
    </source>
</evidence>
<comment type="caution">
    <text evidence="4">The sequence shown here is derived from an EMBL/GenBank/DDBJ whole genome shotgun (WGS) entry which is preliminary data.</text>
</comment>
<dbReference type="GO" id="GO:0005975">
    <property type="term" value="P:carbohydrate metabolic process"/>
    <property type="evidence" value="ECO:0007669"/>
    <property type="project" value="InterPro"/>
</dbReference>
<dbReference type="Pfam" id="PF03422">
    <property type="entry name" value="CBM_6"/>
    <property type="match status" value="1"/>
</dbReference>
<dbReference type="Gene3D" id="3.20.20.80">
    <property type="entry name" value="Glycosidases"/>
    <property type="match status" value="1"/>
</dbReference>
<accession>A0A3N3DRH0</accession>
<evidence type="ECO:0000259" key="3">
    <source>
        <dbReference type="Pfam" id="PF03422"/>
    </source>
</evidence>
<dbReference type="GO" id="GO:0004560">
    <property type="term" value="F:alpha-L-fucosidase activity"/>
    <property type="evidence" value="ECO:0007669"/>
    <property type="project" value="InterPro"/>
</dbReference>
<feature type="domain" description="Glycoside hydrolase family 29 N-terminal" evidence="2">
    <location>
        <begin position="224"/>
        <end position="364"/>
    </location>
</feature>
<feature type="chain" id="PRO_5018005950" evidence="1">
    <location>
        <begin position="30"/>
        <end position="760"/>
    </location>
</feature>
<dbReference type="Gene3D" id="2.60.120.260">
    <property type="entry name" value="Galactose-binding domain-like"/>
    <property type="match status" value="3"/>
</dbReference>
<dbReference type="EMBL" id="RKIK01000163">
    <property type="protein sequence ID" value="ROV57084.1"/>
    <property type="molecule type" value="Genomic_DNA"/>
</dbReference>
<reference evidence="4 5" key="1">
    <citation type="submission" date="2018-11" db="EMBL/GenBank/DDBJ databases">
        <title>Vibrio ponticus strain CAIM 1751 pathogenic for the snapper Lutjanus guttatus.</title>
        <authorList>
            <person name="Soto-Rodriguez S."/>
            <person name="Lozano-Olvera R."/>
            <person name="Gomez-Gil B."/>
        </authorList>
    </citation>
    <scope>NUCLEOTIDE SEQUENCE [LARGE SCALE GENOMIC DNA]</scope>
    <source>
        <strain evidence="4 5">CAIM 1751</strain>
    </source>
</reference>
<evidence type="ECO:0000313" key="5">
    <source>
        <dbReference type="Proteomes" id="UP000278792"/>
    </source>
</evidence>
<dbReference type="InterPro" id="IPR057739">
    <property type="entry name" value="Glyco_hydro_29_N"/>
</dbReference>
<evidence type="ECO:0000313" key="4">
    <source>
        <dbReference type="EMBL" id="ROV57084.1"/>
    </source>
</evidence>
<evidence type="ECO:0000256" key="1">
    <source>
        <dbReference type="SAM" id="SignalP"/>
    </source>
</evidence>
<dbReference type="Pfam" id="PF01120">
    <property type="entry name" value="Alpha_L_fucos"/>
    <property type="match status" value="1"/>
</dbReference>
<feature type="signal peptide" evidence="1">
    <location>
        <begin position="1"/>
        <end position="29"/>
    </location>
</feature>
<name>A0A3N3DRH0_9VIBR</name>
<dbReference type="Proteomes" id="UP000278792">
    <property type="component" value="Unassembled WGS sequence"/>
</dbReference>
<dbReference type="GO" id="GO:0030246">
    <property type="term" value="F:carbohydrate binding"/>
    <property type="evidence" value="ECO:0007669"/>
    <property type="project" value="InterPro"/>
</dbReference>
<dbReference type="InterPro" id="IPR017853">
    <property type="entry name" value="GH"/>
</dbReference>
<gene>
    <name evidence="4" type="ORF">EGH82_23225</name>
</gene>
<sequence length="760" mass="82662">MKFCLKSKTTIAVYSTLFLSMFAAHSTSAALPQVGEVPFIIEQNKASDNISVLMAISAAHSDGVSISSYGGAKAGYVNGLDNPAEFVEWKINVAEAADYFVYGMVSGNGTNQTLQITVDGSDPLQFSTGSHRDFSGWDKVDAGIISLPQGESTIRLAKTELGGSVNVKSLELIRESERLAYQQRITDFRSDTTLLSKHKFGIMLQYGHWGWPAGGGDKKDINAQADDFDVPNFINWVKSTGATYIVWSATWWTYELNAPSQIIDNIMNDGGETTSQRDLIGDIATAAKSAGLDFVLYYHSGQDVHRSSGYDSTHWWQKQNFPTTFAQRGYGNRSTFEQNWIDVIAELGNRYGDKLDAWFFDDGLVYYPGNFEAMGAAAKAGNPNRLIGYSSSGGLARVTEFQDINFGEACHGESVTGSAPVGGNGVFVSGPEKGLLQHCMFVTEPSGGGADWGIHYQGQVAGSPVYTASQLRHWIDDASSRSVPLSVNFMMYEDGSIAPASAAVIQEYAQNEAILTYNDNHSELSKTGDWATASSRGVGDYNDDVTYTTTQGDTITYQFYGDKVAVISPKNHDNTQNLSISLNGVSTVLDVTSSNYQAQQTIFIQDNLSQNQKHTLVIAAGNNGYSQLDAIKIYKPNILNNDDTSLVYDGNWSHSTNRGAQDINDDIHYTYNDGDFLEISFNGTGIEVFAPKDSGGGTFDVYIDNILVQSAVSLHSSDYQSKRSVFANVDLAAGNHTLKLVKTGGTYIQIDAMTVYNASK</sequence>
<keyword evidence="1" id="KW-0732">Signal</keyword>
<organism evidence="4 5">
    <name type="scientific">Vibrio ponticus</name>
    <dbReference type="NCBI Taxonomy" id="265668"/>
    <lineage>
        <taxon>Bacteria</taxon>
        <taxon>Pseudomonadati</taxon>
        <taxon>Pseudomonadota</taxon>
        <taxon>Gammaproteobacteria</taxon>
        <taxon>Vibrionales</taxon>
        <taxon>Vibrionaceae</taxon>
        <taxon>Vibrio</taxon>
    </lineage>
</organism>
<dbReference type="InterPro" id="IPR005084">
    <property type="entry name" value="CBM6"/>
</dbReference>
<dbReference type="InterPro" id="IPR008979">
    <property type="entry name" value="Galactose-bd-like_sf"/>
</dbReference>
<feature type="domain" description="CBM6" evidence="3">
    <location>
        <begin position="55"/>
        <end position="170"/>
    </location>
</feature>
<protein>
    <submittedName>
        <fullName evidence="4">Carbohydrate-binding protein</fullName>
    </submittedName>
</protein>
<proteinExistence type="predicted"/>